<keyword evidence="2" id="KW-1185">Reference proteome</keyword>
<protein>
    <submittedName>
        <fullName evidence="1">Uncharacterized protein</fullName>
    </submittedName>
</protein>
<organism evidence="1 2">
    <name type="scientific">Entomophthora muscae</name>
    <dbReference type="NCBI Taxonomy" id="34485"/>
    <lineage>
        <taxon>Eukaryota</taxon>
        <taxon>Fungi</taxon>
        <taxon>Fungi incertae sedis</taxon>
        <taxon>Zoopagomycota</taxon>
        <taxon>Entomophthoromycotina</taxon>
        <taxon>Entomophthoromycetes</taxon>
        <taxon>Entomophthorales</taxon>
        <taxon>Entomophthoraceae</taxon>
        <taxon>Entomophthora</taxon>
    </lineage>
</organism>
<name>A0ACC2S508_9FUNG</name>
<gene>
    <name evidence="1" type="ORF">DSO57_1022615</name>
</gene>
<comment type="caution">
    <text evidence="1">The sequence shown here is derived from an EMBL/GenBank/DDBJ whole genome shotgun (WGS) entry which is preliminary data.</text>
</comment>
<evidence type="ECO:0000313" key="2">
    <source>
        <dbReference type="Proteomes" id="UP001165960"/>
    </source>
</evidence>
<dbReference type="Proteomes" id="UP001165960">
    <property type="component" value="Unassembled WGS sequence"/>
</dbReference>
<dbReference type="EMBL" id="QTSX02005794">
    <property type="protein sequence ID" value="KAJ9057444.1"/>
    <property type="molecule type" value="Genomic_DNA"/>
</dbReference>
<evidence type="ECO:0000313" key="1">
    <source>
        <dbReference type="EMBL" id="KAJ9057444.1"/>
    </source>
</evidence>
<reference evidence="1" key="1">
    <citation type="submission" date="2022-04" db="EMBL/GenBank/DDBJ databases">
        <title>Genome of the entomopathogenic fungus Entomophthora muscae.</title>
        <authorList>
            <person name="Elya C."/>
            <person name="Lovett B.R."/>
            <person name="Lee E."/>
            <person name="Macias A.M."/>
            <person name="Hajek A.E."/>
            <person name="De Bivort B.L."/>
            <person name="Kasson M.T."/>
            <person name="De Fine Licht H.H."/>
            <person name="Stajich J.E."/>
        </authorList>
    </citation>
    <scope>NUCLEOTIDE SEQUENCE</scope>
    <source>
        <strain evidence="1">Berkeley</strain>
    </source>
</reference>
<accession>A0ACC2S508</accession>
<proteinExistence type="predicted"/>
<sequence>MYPEWILLSSIAVAQNCSPKVILAETTGFFSSKCPMVLSSDLSWTGKGNFTLAIKNTASHLKTSANELLQHQVGTKLAKITDLKQGFTITPPKYFSDNIDCFRYEVCIINAYWQRGSQWEISEFSEPTLINLHHSKLYSHVAIHHYSVHYQLVIFGRKRISLWSKELTWNVSYSLQSWRLLSKYPESKLQAHSYAIPSYKHPGFAYSILGYQTIPI</sequence>